<comment type="caution">
    <text evidence="3">The sequence shown here is derived from an EMBL/GenBank/DDBJ whole genome shotgun (WGS) entry which is preliminary data.</text>
</comment>
<dbReference type="OrthoDB" id="9770107at2"/>
<name>A0A3R9P7C9_9BACT</name>
<feature type="chain" id="PRO_5018762658" evidence="2">
    <location>
        <begin position="31"/>
        <end position="561"/>
    </location>
</feature>
<evidence type="ECO:0000256" key="1">
    <source>
        <dbReference type="SAM" id="MobiDB-lite"/>
    </source>
</evidence>
<evidence type="ECO:0000313" key="4">
    <source>
        <dbReference type="Proteomes" id="UP000269669"/>
    </source>
</evidence>
<accession>A0A3R9P7C9</accession>
<evidence type="ECO:0000313" key="3">
    <source>
        <dbReference type="EMBL" id="RSL15136.1"/>
    </source>
</evidence>
<feature type="compositionally biased region" description="Low complexity" evidence="1">
    <location>
        <begin position="39"/>
        <end position="55"/>
    </location>
</feature>
<dbReference type="InterPro" id="IPR029058">
    <property type="entry name" value="AB_hydrolase_fold"/>
</dbReference>
<dbReference type="Gene3D" id="3.40.50.1820">
    <property type="entry name" value="alpha/beta hydrolase"/>
    <property type="match status" value="1"/>
</dbReference>
<keyword evidence="3" id="KW-0378">Hydrolase</keyword>
<keyword evidence="3" id="KW-0645">Protease</keyword>
<dbReference type="Proteomes" id="UP000269669">
    <property type="component" value="Unassembled WGS sequence"/>
</dbReference>
<keyword evidence="4" id="KW-1185">Reference proteome</keyword>
<evidence type="ECO:0000256" key="2">
    <source>
        <dbReference type="SAM" id="SignalP"/>
    </source>
</evidence>
<reference evidence="3 4" key="1">
    <citation type="submission" date="2018-12" db="EMBL/GenBank/DDBJ databases">
        <title>Sequencing of bacterial isolates from soil warming experiment in Harvard Forest, Massachusetts, USA.</title>
        <authorList>
            <person name="Deangelis K."/>
        </authorList>
    </citation>
    <scope>NUCLEOTIDE SEQUENCE [LARGE SCALE GENOMIC DNA]</scope>
    <source>
        <strain evidence="3 4">EB153</strain>
    </source>
</reference>
<protein>
    <submittedName>
        <fullName evidence="3">Carboxypeptidase C (Cathepsin A)</fullName>
    </submittedName>
</protein>
<feature type="region of interest" description="Disordered" evidence="1">
    <location>
        <begin position="30"/>
        <end position="60"/>
    </location>
</feature>
<proteinExistence type="predicted"/>
<sequence>MFLPWRSHRSSFVLLTVAAISTSFSPFTIAQDKPDEKPVSTASAAPAHAATTPDSITEGTVTVGGQPIAYRAIAGTLTVGGTDPQDATLGFDGKPLPDSGVKLPEKAEDAPPTARMFYVAYLKKDAPAGQRPITFIYNGGPGSPTMWLHMGTFGPKRIVTPDTQHQEGAPYSIVNNEDSLLDVSDVVFIDAPGTGLSRTFGKNKSEAFYGVDADGHAFERFIRRFLSKYDRWNSPKYLFGESYGTPRSAVLAADLRSVDLNGIILLSQILSFDNSVDGPTANPGVDQAYALALPTFAATAWYHHKLPNQPPALKPFLAEVEKYALGDYMTALLQGSDLTDAQRQAVAEKLHSYTGLPVDYLLRADLRVTGGEFSKELKLDEGMTTGRLDSRYQGPDADPMGATSGYDPQSDAITSAWNTAINQYLHDDLKYATQATYLLSGRQGGEFSWNMTHTPPGRGFGGGGSAPGTVETGANVMPDLAYRMKMNPKMKVMLAGGYYDLATPYFEGIYEMHHLPMPRGLQSNISYHYYEAGHMIYVREDILKQFHTDVAAFIKSTENGK</sequence>
<dbReference type="GO" id="GO:0006508">
    <property type="term" value="P:proteolysis"/>
    <property type="evidence" value="ECO:0007669"/>
    <property type="project" value="InterPro"/>
</dbReference>
<dbReference type="EMBL" id="RSDW01000001">
    <property type="protein sequence ID" value="RSL15136.1"/>
    <property type="molecule type" value="Genomic_DNA"/>
</dbReference>
<keyword evidence="3" id="KW-0121">Carboxypeptidase</keyword>
<gene>
    <name evidence="3" type="ORF">EDE15_0613</name>
</gene>
<organism evidence="3 4">
    <name type="scientific">Edaphobacter aggregans</name>
    <dbReference type="NCBI Taxonomy" id="570835"/>
    <lineage>
        <taxon>Bacteria</taxon>
        <taxon>Pseudomonadati</taxon>
        <taxon>Acidobacteriota</taxon>
        <taxon>Terriglobia</taxon>
        <taxon>Terriglobales</taxon>
        <taxon>Acidobacteriaceae</taxon>
        <taxon>Edaphobacter</taxon>
    </lineage>
</organism>
<dbReference type="GO" id="GO:0004185">
    <property type="term" value="F:serine-type carboxypeptidase activity"/>
    <property type="evidence" value="ECO:0007669"/>
    <property type="project" value="InterPro"/>
</dbReference>
<dbReference type="InterPro" id="IPR001563">
    <property type="entry name" value="Peptidase_S10"/>
</dbReference>
<dbReference type="AlphaFoldDB" id="A0A3R9P7C9"/>
<dbReference type="SUPFAM" id="SSF53474">
    <property type="entry name" value="alpha/beta-Hydrolases"/>
    <property type="match status" value="1"/>
</dbReference>
<feature type="signal peptide" evidence="2">
    <location>
        <begin position="1"/>
        <end position="30"/>
    </location>
</feature>
<dbReference type="RefSeq" id="WP_125483913.1">
    <property type="nucleotide sequence ID" value="NZ_RSDW01000001.1"/>
</dbReference>
<keyword evidence="2" id="KW-0732">Signal</keyword>
<dbReference type="Pfam" id="PF00450">
    <property type="entry name" value="Peptidase_S10"/>
    <property type="match status" value="1"/>
</dbReference>